<name>A0A426YEU9_ENSVE</name>
<gene>
    <name evidence="2" type="ORF">B296_00000177</name>
</gene>
<comment type="caution">
    <text evidence="2">The sequence shown here is derived from an EMBL/GenBank/DDBJ whole genome shotgun (WGS) entry which is preliminary data.</text>
</comment>
<accession>A0A426YEU9</accession>
<dbReference type="EMBL" id="AMZH03012870">
    <property type="protein sequence ID" value="RRT50254.1"/>
    <property type="molecule type" value="Genomic_DNA"/>
</dbReference>
<evidence type="ECO:0000256" key="1">
    <source>
        <dbReference type="SAM" id="MobiDB-lite"/>
    </source>
</evidence>
<proteinExistence type="predicted"/>
<organism evidence="2 3">
    <name type="scientific">Ensete ventricosum</name>
    <name type="common">Abyssinian banana</name>
    <name type="synonym">Musa ensete</name>
    <dbReference type="NCBI Taxonomy" id="4639"/>
    <lineage>
        <taxon>Eukaryota</taxon>
        <taxon>Viridiplantae</taxon>
        <taxon>Streptophyta</taxon>
        <taxon>Embryophyta</taxon>
        <taxon>Tracheophyta</taxon>
        <taxon>Spermatophyta</taxon>
        <taxon>Magnoliopsida</taxon>
        <taxon>Liliopsida</taxon>
        <taxon>Zingiberales</taxon>
        <taxon>Musaceae</taxon>
        <taxon>Ensete</taxon>
    </lineage>
</organism>
<feature type="region of interest" description="Disordered" evidence="1">
    <location>
        <begin position="1"/>
        <end position="48"/>
    </location>
</feature>
<protein>
    <submittedName>
        <fullName evidence="2">Uncharacterized protein</fullName>
    </submittedName>
</protein>
<dbReference type="Proteomes" id="UP000287651">
    <property type="component" value="Unassembled WGS sequence"/>
</dbReference>
<evidence type="ECO:0000313" key="3">
    <source>
        <dbReference type="Proteomes" id="UP000287651"/>
    </source>
</evidence>
<dbReference type="AlphaFoldDB" id="A0A426YEU9"/>
<sequence length="76" mass="8331">MREGRSPVEAAARRRPPTGTTGWRQPSAGKAACKWPTRRGGRPLAGRLPTCKGSHRLCRGDDSVAMRVREEARASF</sequence>
<reference evidence="2 3" key="1">
    <citation type="journal article" date="2014" name="Agronomy (Basel)">
        <title>A Draft Genome Sequence for Ensete ventricosum, the Drought-Tolerant Tree Against Hunger.</title>
        <authorList>
            <person name="Harrison J."/>
            <person name="Moore K.A."/>
            <person name="Paszkiewicz K."/>
            <person name="Jones T."/>
            <person name="Grant M."/>
            <person name="Ambacheew D."/>
            <person name="Muzemil S."/>
            <person name="Studholme D.J."/>
        </authorList>
    </citation>
    <scope>NUCLEOTIDE SEQUENCE [LARGE SCALE GENOMIC DNA]</scope>
</reference>
<evidence type="ECO:0000313" key="2">
    <source>
        <dbReference type="EMBL" id="RRT50254.1"/>
    </source>
</evidence>